<dbReference type="RefSeq" id="XP_033447564.1">
    <property type="nucleotide sequence ID" value="XM_033595838.1"/>
</dbReference>
<proteinExistence type="predicted"/>
<dbReference type="PANTHER" id="PTHR43157">
    <property type="entry name" value="PHOSPHATIDYLINOSITOL-GLYCAN BIOSYNTHESIS CLASS F PROTEIN-RELATED"/>
    <property type="match status" value="1"/>
</dbReference>
<dbReference type="Proteomes" id="UP000800082">
    <property type="component" value="Unassembled WGS sequence"/>
</dbReference>
<evidence type="ECO:0000256" key="1">
    <source>
        <dbReference type="ARBA" id="ARBA00023002"/>
    </source>
</evidence>
<sequence length="347" mass="38364">MEAVKNAIFSNTFDPDTEMPDLSGKVYIVTGGSAGIGFGIVAHLLQHNAQRIYLLSQSEQHATEAQDALKHWGNASRVEWRQCNLESFKQTDEVARKLSKELDRLDALICNAGLGVGVYNESEDGLDTHMQVNHFAQAHLMLTLLPILQKTPDSRLVVQSSDMHRPASANIKFASIDEMNQDIGAMQLYNRTKLAQIVFLRELLLRIKAGQFGQVTGNTGLPWINATHPGGVVTDQQDQAIEAYGILGKVGVAAVRPLMKDPVKQGCRPILFAATHPDIVKEQVQGSYIVPDRKVAEPSDQSKSPVLGLNLWKLTRQILEQKIGNLPYTMQDDGVYPRHLKEQGLVN</sequence>
<dbReference type="AlphaFoldDB" id="A0A6A5RHQ0"/>
<accession>A0A6A5RHQ0</accession>
<dbReference type="Gene3D" id="3.40.50.720">
    <property type="entry name" value="NAD(P)-binding Rossmann-like Domain"/>
    <property type="match status" value="1"/>
</dbReference>
<evidence type="ECO:0000313" key="2">
    <source>
        <dbReference type="EMBL" id="KAF1927312.1"/>
    </source>
</evidence>
<dbReference type="OrthoDB" id="191139at2759"/>
<name>A0A6A5RHQ0_9PLEO</name>
<dbReference type="InterPro" id="IPR036291">
    <property type="entry name" value="NAD(P)-bd_dom_sf"/>
</dbReference>
<organism evidence="2 3">
    <name type="scientific">Didymella exigua CBS 183.55</name>
    <dbReference type="NCBI Taxonomy" id="1150837"/>
    <lineage>
        <taxon>Eukaryota</taxon>
        <taxon>Fungi</taxon>
        <taxon>Dikarya</taxon>
        <taxon>Ascomycota</taxon>
        <taxon>Pezizomycotina</taxon>
        <taxon>Dothideomycetes</taxon>
        <taxon>Pleosporomycetidae</taxon>
        <taxon>Pleosporales</taxon>
        <taxon>Pleosporineae</taxon>
        <taxon>Didymellaceae</taxon>
        <taxon>Didymella</taxon>
    </lineage>
</organism>
<dbReference type="PANTHER" id="PTHR43157:SF31">
    <property type="entry name" value="PHOSPHATIDYLINOSITOL-GLYCAN BIOSYNTHESIS CLASS F PROTEIN"/>
    <property type="match status" value="1"/>
</dbReference>
<dbReference type="GO" id="GO:0016491">
    <property type="term" value="F:oxidoreductase activity"/>
    <property type="evidence" value="ECO:0007669"/>
    <property type="project" value="UniProtKB-KW"/>
</dbReference>
<reference evidence="2" key="1">
    <citation type="journal article" date="2020" name="Stud. Mycol.">
        <title>101 Dothideomycetes genomes: a test case for predicting lifestyles and emergence of pathogens.</title>
        <authorList>
            <person name="Haridas S."/>
            <person name="Albert R."/>
            <person name="Binder M."/>
            <person name="Bloem J."/>
            <person name="Labutti K."/>
            <person name="Salamov A."/>
            <person name="Andreopoulos B."/>
            <person name="Baker S."/>
            <person name="Barry K."/>
            <person name="Bills G."/>
            <person name="Bluhm B."/>
            <person name="Cannon C."/>
            <person name="Castanera R."/>
            <person name="Culley D."/>
            <person name="Daum C."/>
            <person name="Ezra D."/>
            <person name="Gonzalez J."/>
            <person name="Henrissat B."/>
            <person name="Kuo A."/>
            <person name="Liang C."/>
            <person name="Lipzen A."/>
            <person name="Lutzoni F."/>
            <person name="Magnuson J."/>
            <person name="Mondo S."/>
            <person name="Nolan M."/>
            <person name="Ohm R."/>
            <person name="Pangilinan J."/>
            <person name="Park H.-J."/>
            <person name="Ramirez L."/>
            <person name="Alfaro M."/>
            <person name="Sun H."/>
            <person name="Tritt A."/>
            <person name="Yoshinaga Y."/>
            <person name="Zwiers L.-H."/>
            <person name="Turgeon B."/>
            <person name="Goodwin S."/>
            <person name="Spatafora J."/>
            <person name="Crous P."/>
            <person name="Grigoriev I."/>
        </authorList>
    </citation>
    <scope>NUCLEOTIDE SEQUENCE</scope>
    <source>
        <strain evidence="2">CBS 183.55</strain>
    </source>
</reference>
<keyword evidence="1" id="KW-0560">Oxidoreductase</keyword>
<dbReference type="PRINTS" id="PR00081">
    <property type="entry name" value="GDHRDH"/>
</dbReference>
<dbReference type="InterPro" id="IPR002347">
    <property type="entry name" value="SDR_fam"/>
</dbReference>
<dbReference type="Pfam" id="PF00106">
    <property type="entry name" value="adh_short"/>
    <property type="match status" value="1"/>
</dbReference>
<dbReference type="GeneID" id="54353505"/>
<protein>
    <submittedName>
        <fullName evidence="2">NAD(P)-binding protein</fullName>
    </submittedName>
</protein>
<dbReference type="SUPFAM" id="SSF51735">
    <property type="entry name" value="NAD(P)-binding Rossmann-fold domains"/>
    <property type="match status" value="1"/>
</dbReference>
<evidence type="ECO:0000313" key="3">
    <source>
        <dbReference type="Proteomes" id="UP000800082"/>
    </source>
</evidence>
<dbReference type="EMBL" id="ML978972">
    <property type="protein sequence ID" value="KAF1927312.1"/>
    <property type="molecule type" value="Genomic_DNA"/>
</dbReference>
<keyword evidence="3" id="KW-1185">Reference proteome</keyword>
<gene>
    <name evidence="2" type="ORF">M421DRAFT_6104</name>
</gene>